<dbReference type="GO" id="GO:0005743">
    <property type="term" value="C:mitochondrial inner membrane"/>
    <property type="evidence" value="ECO:0007669"/>
    <property type="project" value="TreeGrafter"/>
</dbReference>
<accession>A0A0C9QA21</accession>
<evidence type="ECO:0000313" key="3">
    <source>
        <dbReference type="Proteomes" id="UP000694866"/>
    </source>
</evidence>
<dbReference type="Gene3D" id="3.10.450.240">
    <property type="match status" value="1"/>
</dbReference>
<gene>
    <name evidence="2" type="primary">CB047_0</name>
    <name evidence="1" type="synonym">CB047_1</name>
    <name evidence="4" type="synonym">LOC105267604</name>
    <name evidence="2" type="ORF">g.41384</name>
    <name evidence="1" type="ORF">g.41389</name>
</gene>
<dbReference type="PANTHER" id="PTHR13333:SF5">
    <property type="entry name" value="M-AAA PROTEASE-INTERACTING PROTEIN 1, MITOCHONDRIAL"/>
    <property type="match status" value="1"/>
</dbReference>
<keyword evidence="3" id="KW-1185">Reference proteome</keyword>
<evidence type="ECO:0000313" key="4">
    <source>
        <dbReference type="RefSeq" id="XP_011304871.1"/>
    </source>
</evidence>
<reference evidence="4" key="2">
    <citation type="submission" date="2025-04" db="UniProtKB">
        <authorList>
            <consortium name="RefSeq"/>
        </authorList>
    </citation>
    <scope>IDENTIFICATION</scope>
    <source>
        <strain evidence="4">USDA-PBARC FA_bdor</strain>
        <tissue evidence="4">Whole organism</tissue>
    </source>
</reference>
<dbReference type="OrthoDB" id="7249367at2759"/>
<name>A0A0C9QA21_9HYME</name>
<dbReference type="EMBL" id="GBYB01000069">
    <property type="protein sequence ID" value="JAG69836.1"/>
    <property type="molecule type" value="Transcribed_RNA"/>
</dbReference>
<proteinExistence type="predicted"/>
<dbReference type="SUPFAM" id="SSF54427">
    <property type="entry name" value="NTF2-like"/>
    <property type="match status" value="1"/>
</dbReference>
<protein>
    <submittedName>
        <fullName evidence="2">CB047_0 protein</fullName>
    </submittedName>
    <submittedName>
        <fullName evidence="1">CB047_1 protein</fullName>
    </submittedName>
</protein>
<sequence length="257" mass="29472">MFCNISKSFSTTRIRQIARIVASQRKRTSRTFDGFFDKSGSGVSAMGLSRWRCYSTDTQENPTPESVLPPLTDDDLHIVPGFFTTISSILHLQGHLRRIDPGFDVPEFISASKHAVDVVSHFLSRENYEALEGLVTPEVIQKLRQKICTLTSSQKELIAINKDDIYGYFPYTIRMLYEGEGENKKSFAEIFVVFYSLRGLKQLREKNINPPLKMGLMPEYRDKIFVANYKFVKDYTNGIDAPWIINLCNQVMLLAYK</sequence>
<dbReference type="InterPro" id="IPR032710">
    <property type="entry name" value="NTF2-like_dom_sf"/>
</dbReference>
<dbReference type="EMBL" id="GBYB01000066">
    <property type="protein sequence ID" value="JAG69833.1"/>
    <property type="molecule type" value="Transcribed_RNA"/>
</dbReference>
<dbReference type="GO" id="GO:0043022">
    <property type="term" value="F:ribosome binding"/>
    <property type="evidence" value="ECO:0007669"/>
    <property type="project" value="TreeGrafter"/>
</dbReference>
<reference evidence="2" key="1">
    <citation type="submission" date="2015-01" db="EMBL/GenBank/DDBJ databases">
        <title>Transcriptome Assembly of Fopius arisanus.</title>
        <authorList>
            <person name="Geib S."/>
        </authorList>
    </citation>
    <scope>NUCLEOTIDE SEQUENCE</scope>
</reference>
<dbReference type="AlphaFoldDB" id="A0A0C9QA21"/>
<dbReference type="GeneID" id="105267604"/>
<evidence type="ECO:0000313" key="2">
    <source>
        <dbReference type="EMBL" id="JAG69836.1"/>
    </source>
</evidence>
<evidence type="ECO:0000313" key="1">
    <source>
        <dbReference type="EMBL" id="JAG69833.1"/>
    </source>
</evidence>
<organism evidence="2">
    <name type="scientific">Fopius arisanus</name>
    <dbReference type="NCBI Taxonomy" id="64838"/>
    <lineage>
        <taxon>Eukaryota</taxon>
        <taxon>Metazoa</taxon>
        <taxon>Ecdysozoa</taxon>
        <taxon>Arthropoda</taxon>
        <taxon>Hexapoda</taxon>
        <taxon>Insecta</taxon>
        <taxon>Pterygota</taxon>
        <taxon>Neoptera</taxon>
        <taxon>Endopterygota</taxon>
        <taxon>Hymenoptera</taxon>
        <taxon>Apocrita</taxon>
        <taxon>Ichneumonoidea</taxon>
        <taxon>Braconidae</taxon>
        <taxon>Opiinae</taxon>
        <taxon>Fopius</taxon>
    </lineage>
</organism>
<dbReference type="GO" id="GO:0032979">
    <property type="term" value="P:protein insertion into mitochondrial inner membrane from matrix"/>
    <property type="evidence" value="ECO:0007669"/>
    <property type="project" value="TreeGrafter"/>
</dbReference>
<dbReference type="KEGG" id="fas:105267604"/>
<accession>A0A9R1U0T0</accession>
<dbReference type="Proteomes" id="UP000694866">
    <property type="component" value="Unplaced"/>
</dbReference>
<dbReference type="PANTHER" id="PTHR13333">
    <property type="entry name" value="M-AAA PROTEASE-INTERACTING PROTEIN 1, MITOCHONDRIAL"/>
    <property type="match status" value="1"/>
</dbReference>
<dbReference type="RefSeq" id="XP_011304871.1">
    <property type="nucleotide sequence ID" value="XM_011306569.1"/>
</dbReference>